<evidence type="ECO:0000313" key="3">
    <source>
        <dbReference type="Proteomes" id="UP001176941"/>
    </source>
</evidence>
<sequence length="102" mass="11910">MHWLPEEKGSGETYKQTKSSHSPCLQWSFKPEDVTWNTLESHNLGVHIKDVSPRKLLFTQLEFTGERLNEDTVRRWEEDLTITQSTSTLILDTQPPELQDNK</sequence>
<evidence type="ECO:0000256" key="1">
    <source>
        <dbReference type="SAM" id="MobiDB-lite"/>
    </source>
</evidence>
<reference evidence="2" key="1">
    <citation type="submission" date="2023-04" db="EMBL/GenBank/DDBJ databases">
        <authorList>
            <consortium name="ELIXIR-Norway"/>
        </authorList>
    </citation>
    <scope>NUCLEOTIDE SEQUENCE [LARGE SCALE GENOMIC DNA]</scope>
</reference>
<gene>
    <name evidence="2" type="ORF">MRATA1EN1_LOCUS9334</name>
</gene>
<keyword evidence="3" id="KW-1185">Reference proteome</keyword>
<dbReference type="Proteomes" id="UP001176941">
    <property type="component" value="Chromosome 2"/>
</dbReference>
<protein>
    <submittedName>
        <fullName evidence="2">Uncharacterized protein</fullName>
    </submittedName>
</protein>
<organism evidence="2 3">
    <name type="scientific">Rangifer tarandus platyrhynchus</name>
    <name type="common">Svalbard reindeer</name>
    <dbReference type="NCBI Taxonomy" id="3082113"/>
    <lineage>
        <taxon>Eukaryota</taxon>
        <taxon>Metazoa</taxon>
        <taxon>Chordata</taxon>
        <taxon>Craniata</taxon>
        <taxon>Vertebrata</taxon>
        <taxon>Euteleostomi</taxon>
        <taxon>Mammalia</taxon>
        <taxon>Eutheria</taxon>
        <taxon>Laurasiatheria</taxon>
        <taxon>Artiodactyla</taxon>
        <taxon>Ruminantia</taxon>
        <taxon>Pecora</taxon>
        <taxon>Cervidae</taxon>
        <taxon>Odocoileinae</taxon>
        <taxon>Rangifer</taxon>
    </lineage>
</organism>
<feature type="compositionally biased region" description="Basic and acidic residues" evidence="1">
    <location>
        <begin position="1"/>
        <end position="10"/>
    </location>
</feature>
<dbReference type="EMBL" id="OX459938">
    <property type="protein sequence ID" value="CAI9160372.1"/>
    <property type="molecule type" value="Genomic_DNA"/>
</dbReference>
<proteinExistence type="predicted"/>
<name>A0ABN8YFN7_RANTA</name>
<evidence type="ECO:0000313" key="2">
    <source>
        <dbReference type="EMBL" id="CAI9160372.1"/>
    </source>
</evidence>
<feature type="compositionally biased region" description="Polar residues" evidence="1">
    <location>
        <begin position="13"/>
        <end position="23"/>
    </location>
</feature>
<accession>A0ABN8YFN7</accession>
<feature type="region of interest" description="Disordered" evidence="1">
    <location>
        <begin position="1"/>
        <end position="23"/>
    </location>
</feature>